<evidence type="ECO:0000259" key="10">
    <source>
        <dbReference type="PROSITE" id="PS50893"/>
    </source>
</evidence>
<feature type="transmembrane region" description="Helical" evidence="9">
    <location>
        <begin position="440"/>
        <end position="464"/>
    </location>
</feature>
<keyword evidence="5" id="KW-0547">Nucleotide-binding</keyword>
<name>A0AAV1D122_OLDCO</name>
<dbReference type="GO" id="GO:0005524">
    <property type="term" value="F:ATP binding"/>
    <property type="evidence" value="ECO:0007669"/>
    <property type="project" value="UniProtKB-KW"/>
</dbReference>
<dbReference type="GO" id="GO:0016887">
    <property type="term" value="F:ATP hydrolysis activity"/>
    <property type="evidence" value="ECO:0007669"/>
    <property type="project" value="InterPro"/>
</dbReference>
<dbReference type="PANTHER" id="PTHR48042:SF1">
    <property type="entry name" value="ABC TRANSPORTER G FAMILY MEMBER 11-LIKE"/>
    <property type="match status" value="1"/>
</dbReference>
<evidence type="ECO:0000256" key="6">
    <source>
        <dbReference type="ARBA" id="ARBA00022840"/>
    </source>
</evidence>
<dbReference type="Pfam" id="PF19055">
    <property type="entry name" value="ABC2_membrane_7"/>
    <property type="match status" value="1"/>
</dbReference>
<keyword evidence="4 9" id="KW-0812">Transmembrane</keyword>
<dbReference type="InterPro" id="IPR052215">
    <property type="entry name" value="Plant_ABCG"/>
</dbReference>
<sequence length="703" mass="77673">MASAKYIGSPPVEEADQGREIRISGLELESSGGDHIISEMQKNQQGEEEEDLLNYNQLGTSVGVGGPFVTWEDLWVTVPDGRTKRRRSILGGGVTGFARPGQLLAIMGPSGSGKSTLLDALAGRLDPNTTLSGDILINGRRQQLAYGTSAYVTQDDALITTLTVREAVYYSAQLQLPSSMSKSQKRERAEMVIKEFGLQDVMNTRIGGWGAKGLSGGQKRRVCICIEILTRPKLLFLDEPTSGLDSAAAYYVMSRIARQRKGKTIVASIHQPSSEVFGLFHNVCLLSSGRTVYFGPADAANEFFAVNGFPCPTLQNPSDHFLNTINKDFDEDIEEGLSTKLPTEEAIRILINSYQSSESCKEVQKQISQICMNEGEKLEENREKVSFMVQCIVLTKRSSINMFRDIGYYWMRLFVHIAIALGLGTIFYNVTDPSPSSVQATGSILIFVSSFLTFMAIGGFPSFVEEMKVFQRERLNGHYDPSAFAVGNLLSAFPFLLLISLIPGTIAYFLTGFQSGLDPGKVIDHFFYFVTVLFACMMLVESLMMVIASLVPNFLMGIILGCGIQGLMVLTGGFFRLTDDLPKPIWKYPLHYVAFHTYAFQGLFKNEFLDRMFPNFLGDSPSRISGEVVLKNTFQIKIGHSKWVDLGILFGMVIIYRFLFFVIVRAGEKIKPAIRAALMSVQQNQAVQIVGTESTSVGNSPLI</sequence>
<evidence type="ECO:0000256" key="5">
    <source>
        <dbReference type="ARBA" id="ARBA00022741"/>
    </source>
</evidence>
<dbReference type="EMBL" id="OX459121">
    <property type="protein sequence ID" value="CAI9101621.1"/>
    <property type="molecule type" value="Genomic_DNA"/>
</dbReference>
<dbReference type="CDD" id="cd03213">
    <property type="entry name" value="ABCG_EPDR"/>
    <property type="match status" value="1"/>
</dbReference>
<feature type="transmembrane region" description="Helical" evidence="9">
    <location>
        <begin position="554"/>
        <end position="575"/>
    </location>
</feature>
<dbReference type="FunFam" id="3.40.50.300:FF:001533">
    <property type="entry name" value="ABC transporter G family member 11"/>
    <property type="match status" value="1"/>
</dbReference>
<evidence type="ECO:0000256" key="4">
    <source>
        <dbReference type="ARBA" id="ARBA00022692"/>
    </source>
</evidence>
<comment type="subcellular location">
    <subcellularLocation>
        <location evidence="1">Membrane</location>
        <topology evidence="1">Multi-pass membrane protein</topology>
    </subcellularLocation>
</comment>
<organism evidence="11 12">
    <name type="scientific">Oldenlandia corymbosa var. corymbosa</name>
    <dbReference type="NCBI Taxonomy" id="529605"/>
    <lineage>
        <taxon>Eukaryota</taxon>
        <taxon>Viridiplantae</taxon>
        <taxon>Streptophyta</taxon>
        <taxon>Embryophyta</taxon>
        <taxon>Tracheophyta</taxon>
        <taxon>Spermatophyta</taxon>
        <taxon>Magnoliopsida</taxon>
        <taxon>eudicotyledons</taxon>
        <taxon>Gunneridae</taxon>
        <taxon>Pentapetalae</taxon>
        <taxon>asterids</taxon>
        <taxon>lamiids</taxon>
        <taxon>Gentianales</taxon>
        <taxon>Rubiaceae</taxon>
        <taxon>Rubioideae</taxon>
        <taxon>Spermacoceae</taxon>
        <taxon>Hedyotis-Oldenlandia complex</taxon>
        <taxon>Oldenlandia</taxon>
    </lineage>
</organism>
<dbReference type="InterPro" id="IPR003439">
    <property type="entry name" value="ABC_transporter-like_ATP-bd"/>
</dbReference>
<evidence type="ECO:0000256" key="2">
    <source>
        <dbReference type="ARBA" id="ARBA00005814"/>
    </source>
</evidence>
<dbReference type="InterPro" id="IPR013525">
    <property type="entry name" value="ABC2_TM"/>
</dbReference>
<dbReference type="GO" id="GO:0140359">
    <property type="term" value="F:ABC-type transporter activity"/>
    <property type="evidence" value="ECO:0007669"/>
    <property type="project" value="InterPro"/>
</dbReference>
<keyword evidence="8 9" id="KW-0472">Membrane</keyword>
<evidence type="ECO:0000313" key="12">
    <source>
        <dbReference type="Proteomes" id="UP001161247"/>
    </source>
</evidence>
<keyword evidence="6" id="KW-0067">ATP-binding</keyword>
<keyword evidence="3" id="KW-0813">Transport</keyword>
<gene>
    <name evidence="11" type="ORF">OLC1_LOCUS11172</name>
</gene>
<dbReference type="InterPro" id="IPR043926">
    <property type="entry name" value="ABCG_dom"/>
</dbReference>
<dbReference type="GO" id="GO:0016020">
    <property type="term" value="C:membrane"/>
    <property type="evidence" value="ECO:0007669"/>
    <property type="project" value="UniProtKB-SubCell"/>
</dbReference>
<dbReference type="Pfam" id="PF00005">
    <property type="entry name" value="ABC_tran"/>
    <property type="match status" value="1"/>
</dbReference>
<dbReference type="PROSITE" id="PS00211">
    <property type="entry name" value="ABC_TRANSPORTER_1"/>
    <property type="match status" value="1"/>
</dbReference>
<dbReference type="PROSITE" id="PS50893">
    <property type="entry name" value="ABC_TRANSPORTER_2"/>
    <property type="match status" value="1"/>
</dbReference>
<evidence type="ECO:0000256" key="7">
    <source>
        <dbReference type="ARBA" id="ARBA00022989"/>
    </source>
</evidence>
<keyword evidence="7 9" id="KW-1133">Transmembrane helix</keyword>
<dbReference type="Pfam" id="PF01061">
    <property type="entry name" value="ABC2_membrane"/>
    <property type="match status" value="1"/>
</dbReference>
<evidence type="ECO:0000256" key="8">
    <source>
        <dbReference type="ARBA" id="ARBA00023136"/>
    </source>
</evidence>
<dbReference type="InterPro" id="IPR003593">
    <property type="entry name" value="AAA+_ATPase"/>
</dbReference>
<evidence type="ECO:0000256" key="1">
    <source>
        <dbReference type="ARBA" id="ARBA00004141"/>
    </source>
</evidence>
<evidence type="ECO:0000313" key="11">
    <source>
        <dbReference type="EMBL" id="CAI9101621.1"/>
    </source>
</evidence>
<dbReference type="Gene3D" id="3.40.50.300">
    <property type="entry name" value="P-loop containing nucleotide triphosphate hydrolases"/>
    <property type="match status" value="1"/>
</dbReference>
<feature type="transmembrane region" description="Helical" evidence="9">
    <location>
        <begin position="646"/>
        <end position="664"/>
    </location>
</feature>
<evidence type="ECO:0000256" key="9">
    <source>
        <dbReference type="SAM" id="Phobius"/>
    </source>
</evidence>
<dbReference type="AlphaFoldDB" id="A0AAV1D122"/>
<protein>
    <submittedName>
        <fullName evidence="11">OLC1v1038989C1</fullName>
    </submittedName>
</protein>
<reference evidence="11" key="1">
    <citation type="submission" date="2023-03" db="EMBL/GenBank/DDBJ databases">
        <authorList>
            <person name="Julca I."/>
        </authorList>
    </citation>
    <scope>NUCLEOTIDE SEQUENCE</scope>
</reference>
<dbReference type="Proteomes" id="UP001161247">
    <property type="component" value="Chromosome 4"/>
</dbReference>
<dbReference type="PANTHER" id="PTHR48042">
    <property type="entry name" value="ABC TRANSPORTER G FAMILY MEMBER 11"/>
    <property type="match status" value="1"/>
</dbReference>
<dbReference type="InterPro" id="IPR017871">
    <property type="entry name" value="ABC_transporter-like_CS"/>
</dbReference>
<feature type="transmembrane region" description="Helical" evidence="9">
    <location>
        <begin position="406"/>
        <end position="428"/>
    </location>
</feature>
<accession>A0AAV1D122</accession>
<dbReference type="InterPro" id="IPR027417">
    <property type="entry name" value="P-loop_NTPase"/>
</dbReference>
<proteinExistence type="inferred from homology"/>
<feature type="transmembrane region" description="Helical" evidence="9">
    <location>
        <begin position="485"/>
        <end position="506"/>
    </location>
</feature>
<feature type="transmembrane region" description="Helical" evidence="9">
    <location>
        <begin position="526"/>
        <end position="547"/>
    </location>
</feature>
<dbReference type="SMART" id="SM00382">
    <property type="entry name" value="AAA"/>
    <property type="match status" value="1"/>
</dbReference>
<keyword evidence="12" id="KW-1185">Reference proteome</keyword>
<feature type="domain" description="ABC transporter" evidence="10">
    <location>
        <begin position="69"/>
        <end position="313"/>
    </location>
</feature>
<dbReference type="SUPFAM" id="SSF52540">
    <property type="entry name" value="P-loop containing nucleoside triphosphate hydrolases"/>
    <property type="match status" value="1"/>
</dbReference>
<comment type="similarity">
    <text evidence="2">Belongs to the ABC transporter superfamily. ABCG family. Eye pigment precursor importer (TC 3.A.1.204) subfamily.</text>
</comment>
<evidence type="ECO:0000256" key="3">
    <source>
        <dbReference type="ARBA" id="ARBA00022448"/>
    </source>
</evidence>